<protein>
    <recommendedName>
        <fullName evidence="2">MOSC domain-containing protein</fullName>
    </recommendedName>
</protein>
<comment type="caution">
    <text evidence="3">The sequence shown here is derived from an EMBL/GenBank/DDBJ whole genome shotgun (WGS) entry which is preliminary data.</text>
</comment>
<dbReference type="GO" id="GO:0003824">
    <property type="term" value="F:catalytic activity"/>
    <property type="evidence" value="ECO:0007669"/>
    <property type="project" value="InterPro"/>
</dbReference>
<evidence type="ECO:0000256" key="1">
    <source>
        <dbReference type="SAM" id="SignalP"/>
    </source>
</evidence>
<feature type="signal peptide" evidence="1">
    <location>
        <begin position="1"/>
        <end position="20"/>
    </location>
</feature>
<feature type="chain" id="PRO_5020236343" description="MOSC domain-containing protein" evidence="1">
    <location>
        <begin position="21"/>
        <end position="379"/>
    </location>
</feature>
<sequence>MTVVNQFLLAVLLLLPVVYLLVSKSKPKVAVKERHIGKPTLRKRAEVREDDITVTGFCRGTEITEAKWTPVGFQYDREWCIINAEDRHVLTLRGHGEMTFIHPRIEEDASSPYGGWLVVDVPIEAGGIKSFSLPLRPTPDVLEKWQHFDDVLMFNKFVMDGYVCEAVKPGDESPSTILSTFLKRPVFIVMKGPEERPCLPTDAFQDLIASCRYPVRLIFDVYPIHYATEESLESVNRAVNLAAQLGTELPKEVRGITGAWQGRKVGMDRFRPNIVFKGAGVPYAEELWRAIEIGSPVPETQGKSQVLTTVLQCERCLTGERDAAVPNKVLLKYGVISKAKKAVFGSYAVPEGNGVIRVGDKIRVVEWIEPEEDFGEEES</sequence>
<dbReference type="AlphaFoldDB" id="A0A4S4N473"/>
<accession>A0A4S4N473</accession>
<evidence type="ECO:0000259" key="2">
    <source>
        <dbReference type="PROSITE" id="PS51340"/>
    </source>
</evidence>
<dbReference type="EMBL" id="SGPM01000076">
    <property type="protein sequence ID" value="THH30550.1"/>
    <property type="molecule type" value="Genomic_DNA"/>
</dbReference>
<dbReference type="OrthoDB" id="17255at2759"/>
<dbReference type="GO" id="GO:0030170">
    <property type="term" value="F:pyridoxal phosphate binding"/>
    <property type="evidence" value="ECO:0007669"/>
    <property type="project" value="InterPro"/>
</dbReference>
<feature type="domain" description="MOSC" evidence="2">
    <location>
        <begin position="183"/>
        <end position="365"/>
    </location>
</feature>
<dbReference type="PROSITE" id="PS51340">
    <property type="entry name" value="MOSC"/>
    <property type="match status" value="1"/>
</dbReference>
<evidence type="ECO:0000313" key="4">
    <source>
        <dbReference type="Proteomes" id="UP000308730"/>
    </source>
</evidence>
<dbReference type="InterPro" id="IPR005302">
    <property type="entry name" value="MoCF_Sase_C"/>
</dbReference>
<keyword evidence="4" id="KW-1185">Reference proteome</keyword>
<dbReference type="Proteomes" id="UP000308730">
    <property type="component" value="Unassembled WGS sequence"/>
</dbReference>
<dbReference type="Pfam" id="PF03476">
    <property type="entry name" value="MOSC_N"/>
    <property type="match status" value="1"/>
</dbReference>
<dbReference type="InterPro" id="IPR011037">
    <property type="entry name" value="Pyrv_Knase-like_insert_dom_sf"/>
</dbReference>
<keyword evidence="1" id="KW-0732">Signal</keyword>
<reference evidence="3 4" key="1">
    <citation type="submission" date="2019-02" db="EMBL/GenBank/DDBJ databases">
        <title>Genome sequencing of the rare red list fungi Antrodiella citrinella (Flaviporus citrinellus).</title>
        <authorList>
            <person name="Buettner E."/>
            <person name="Kellner H."/>
        </authorList>
    </citation>
    <scope>NUCLEOTIDE SEQUENCE [LARGE SCALE GENOMIC DNA]</scope>
    <source>
        <strain evidence="3 4">DSM 108506</strain>
    </source>
</reference>
<dbReference type="SUPFAM" id="SSF50800">
    <property type="entry name" value="PK beta-barrel domain-like"/>
    <property type="match status" value="1"/>
</dbReference>
<dbReference type="Pfam" id="PF03473">
    <property type="entry name" value="MOSC"/>
    <property type="match status" value="1"/>
</dbReference>
<gene>
    <name evidence="3" type="ORF">EUX98_g3618</name>
</gene>
<proteinExistence type="predicted"/>
<dbReference type="GO" id="GO:0030151">
    <property type="term" value="F:molybdenum ion binding"/>
    <property type="evidence" value="ECO:0007669"/>
    <property type="project" value="InterPro"/>
</dbReference>
<dbReference type="SUPFAM" id="SSF141673">
    <property type="entry name" value="MOSC N-terminal domain-like"/>
    <property type="match status" value="1"/>
</dbReference>
<dbReference type="InterPro" id="IPR005303">
    <property type="entry name" value="MOCOS_middle"/>
</dbReference>
<organism evidence="3 4">
    <name type="scientific">Antrodiella citrinella</name>
    <dbReference type="NCBI Taxonomy" id="2447956"/>
    <lineage>
        <taxon>Eukaryota</taxon>
        <taxon>Fungi</taxon>
        <taxon>Dikarya</taxon>
        <taxon>Basidiomycota</taxon>
        <taxon>Agaricomycotina</taxon>
        <taxon>Agaricomycetes</taxon>
        <taxon>Polyporales</taxon>
        <taxon>Steccherinaceae</taxon>
        <taxon>Antrodiella</taxon>
    </lineage>
</organism>
<name>A0A4S4N473_9APHY</name>
<evidence type="ECO:0000313" key="3">
    <source>
        <dbReference type="EMBL" id="THH30550.1"/>
    </source>
</evidence>